<reference evidence="1" key="1">
    <citation type="submission" date="2024-12" db="EMBL/GenBank/DDBJ databases">
        <authorList>
            <person name="Wu N."/>
        </authorList>
    </citation>
    <scope>NUCLEOTIDE SEQUENCE</scope>
    <source>
        <strain evidence="1">P15</strain>
    </source>
</reference>
<gene>
    <name evidence="1" type="ORF">ACI1P1_11420</name>
</gene>
<evidence type="ECO:0000313" key="2">
    <source>
        <dbReference type="Proteomes" id="UP001631969"/>
    </source>
</evidence>
<sequence length="764" mass="87022">MATPLFQPHNGVLDVAYAPEEHTEIAENPPRFTWMPAVLEGGAYRLQLSADPGFAPETTREYAGIPYNLFTPDEVLAPGGYYWRYALVAEDGSFSEWSKIRAFTVAPGVPETPLPARDSRYTAAAAAHPRLWLQAEELPRFRDAVKRDPESTGWAGFLAEAVLPWAERPLIAEPQPYPGNKRVASLWRQMYIDCQEMLYAIRHLAVAGVVLEDAELIAKAKAWLLHAASWNPDGPTHRDYNDEAAFRMAGALAWGYDWLYGELTGEERVFVRRVLLERTRQVAFHVIERSRIHHVPYDSHAVRSLSSVLIPCCTAMLGEEEEARDWLDYALEYFSAMYTPWGGKDGGWAEGAMYWTTQMAFVTEALNLVRKYTGINFYDRPFFRKTGDFPLYTLSPDTLRASFCDQSSLGDPVNLKTGFNIRQFAGVTGNGLYQWYYEQTRELNPDSQMIFYNYGWWDFRFDEMVYRWDYPQVEAVAPLAAEPVKWFQDVGWVAMHHRMDDPTEHIMLLAKSSRYGSVSHSHGDQNAFLLHAYGEPLAIESGYYVAFNSTMHMQWRKATRSKNVILIDGQGQYAGTDKTKNMAATGTVLEAWHRDGVSFTSMDATEAYREHVPYIRRYTREYYLMDSAYVVIVDAVDLAQPGQVDWLFHTLYPMTLKGQTFLVNGVKAQMEGRFVYSSSGDLVLSQESGFGGVDPAEWEGQPPHWHLAASTREAASHRMVTLLTPRKAGMQDYVSYFMDDQGHGVHLYFTYQGVSRRVEVAKPY</sequence>
<protein>
    <submittedName>
        <fullName evidence="1">DUF4962 domain-containing protein</fullName>
    </submittedName>
</protein>
<organism evidence="1 2">
    <name type="scientific">Paenibacillus mesotrionivorans</name>
    <dbReference type="NCBI Taxonomy" id="3160968"/>
    <lineage>
        <taxon>Bacteria</taxon>
        <taxon>Bacillati</taxon>
        <taxon>Bacillota</taxon>
        <taxon>Bacilli</taxon>
        <taxon>Bacillales</taxon>
        <taxon>Paenibacillaceae</taxon>
        <taxon>Paenibacillus</taxon>
    </lineage>
</organism>
<proteinExistence type="predicted"/>
<comment type="caution">
    <text evidence="1">The sequence shown here is derived from an EMBL/GenBank/DDBJ whole genome shotgun (WGS) entry which is preliminary data.</text>
</comment>
<accession>A0ACC7P3L5</accession>
<name>A0ACC7P3L5_9BACL</name>
<dbReference type="EMBL" id="JBJURJ010000006">
    <property type="protein sequence ID" value="MFM9328902.1"/>
    <property type="molecule type" value="Genomic_DNA"/>
</dbReference>
<evidence type="ECO:0000313" key="1">
    <source>
        <dbReference type="EMBL" id="MFM9328902.1"/>
    </source>
</evidence>
<dbReference type="Proteomes" id="UP001631969">
    <property type="component" value="Unassembled WGS sequence"/>
</dbReference>
<keyword evidence="2" id="KW-1185">Reference proteome</keyword>